<comment type="caution">
    <text evidence="2">The sequence shown here is derived from an EMBL/GenBank/DDBJ whole genome shotgun (WGS) entry which is preliminary data.</text>
</comment>
<protein>
    <submittedName>
        <fullName evidence="2">Lysophospholipase L1-like esterase</fullName>
    </submittedName>
</protein>
<reference evidence="2 3" key="1">
    <citation type="submission" date="2022-06" db="EMBL/GenBank/DDBJ databases">
        <title>Sequencing the genomes of 1000 actinobacteria strains.</title>
        <authorList>
            <person name="Klenk H.-P."/>
        </authorList>
    </citation>
    <scope>NUCLEOTIDE SEQUENCE [LARGE SCALE GENOMIC DNA]</scope>
    <source>
        <strain evidence="2 3">DSM 44170</strain>
    </source>
</reference>
<dbReference type="PANTHER" id="PTHR43784:SF2">
    <property type="entry name" value="GDSL-LIKE LIPASE_ACYLHYDROLASE, PUTATIVE (AFU_ORTHOLOGUE AFUA_2G00820)-RELATED"/>
    <property type="match status" value="1"/>
</dbReference>
<dbReference type="EMBL" id="JAMZEC010000001">
    <property type="protein sequence ID" value="MCP2352962.1"/>
    <property type="molecule type" value="Genomic_DNA"/>
</dbReference>
<feature type="domain" description="SGNH hydrolase-type esterase" evidence="1">
    <location>
        <begin position="174"/>
        <end position="375"/>
    </location>
</feature>
<accession>A0ABT1KH34</accession>
<dbReference type="SUPFAM" id="SSF52266">
    <property type="entry name" value="SGNH hydrolase"/>
    <property type="match status" value="1"/>
</dbReference>
<sequence>MMRPSGSPWFATWAEQGFADQSVRQVIRLNAGGSHLRVRLSNAYGTTPLRLSGASVGRTGQGAAVRPDTLHRLRFAGEPTATVAAGGRIVSDPVPLPVQAREQLTVTLYFADPTGPATYHQISMTTAYRAGGDHHLDAGAAAYTDTIQPAWGSWYYLEGVDVTGGPPTGTAIVAIGESTTDGFGSTSDGDDRYPDILAQRLLAAGRPRPVLNAGISGNKLLAGSVCTGDSALSRFARDVLDRPGVGTAIISLGMNDIMRPGDQMCGVDRDDPPVTLRRLADAHRSLIRAAHAQGIKAVGATLLPFKGAPGWTREADDLRRALNDWIRDSGEYDAIADFDRSIDPHGGGAIPGGYHNHFPDGRPDHAHPNALGYRIMADFIDLDSL</sequence>
<dbReference type="InterPro" id="IPR013830">
    <property type="entry name" value="SGNH_hydro"/>
</dbReference>
<keyword evidence="3" id="KW-1185">Reference proteome</keyword>
<dbReference type="PANTHER" id="PTHR43784">
    <property type="entry name" value="GDSL-LIKE LIPASE/ACYLHYDROLASE, PUTATIVE (AFU_ORTHOLOGUE AFUA_2G00820)-RELATED"/>
    <property type="match status" value="1"/>
</dbReference>
<evidence type="ECO:0000313" key="3">
    <source>
        <dbReference type="Proteomes" id="UP001320766"/>
    </source>
</evidence>
<dbReference type="Gene3D" id="3.40.50.1110">
    <property type="entry name" value="SGNH hydrolase"/>
    <property type="match status" value="1"/>
</dbReference>
<evidence type="ECO:0000259" key="1">
    <source>
        <dbReference type="Pfam" id="PF13472"/>
    </source>
</evidence>
<evidence type="ECO:0000313" key="2">
    <source>
        <dbReference type="EMBL" id="MCP2352962.1"/>
    </source>
</evidence>
<dbReference type="RefSeq" id="WP_253780965.1">
    <property type="nucleotide sequence ID" value="NZ_BAAAVE010000058.1"/>
</dbReference>
<dbReference type="InterPro" id="IPR036514">
    <property type="entry name" value="SGNH_hydro_sf"/>
</dbReference>
<name>A0ABT1KH34_9ACTN</name>
<dbReference type="Pfam" id="PF13472">
    <property type="entry name" value="Lipase_GDSL_2"/>
    <property type="match status" value="1"/>
</dbReference>
<dbReference type="InterPro" id="IPR053140">
    <property type="entry name" value="GDSL_Rv0518-like"/>
</dbReference>
<proteinExistence type="predicted"/>
<gene>
    <name evidence="2" type="ORF">HD595_009084</name>
</gene>
<dbReference type="Proteomes" id="UP001320766">
    <property type="component" value="Unassembled WGS sequence"/>
</dbReference>
<organism evidence="2 3">
    <name type="scientific">Nonomuraea roseoviolacea subsp. carminata</name>
    <dbReference type="NCBI Taxonomy" id="160689"/>
    <lineage>
        <taxon>Bacteria</taxon>
        <taxon>Bacillati</taxon>
        <taxon>Actinomycetota</taxon>
        <taxon>Actinomycetes</taxon>
        <taxon>Streptosporangiales</taxon>
        <taxon>Streptosporangiaceae</taxon>
        <taxon>Nonomuraea</taxon>
    </lineage>
</organism>